<name>A0AAV2HA93_LYMST</name>
<comment type="caution">
    <text evidence="7">The sequence shown here is derived from an EMBL/GenBank/DDBJ whole genome shotgun (WGS) entry which is preliminary data.</text>
</comment>
<reference evidence="7 8" key="1">
    <citation type="submission" date="2024-04" db="EMBL/GenBank/DDBJ databases">
        <authorList>
            <consortium name="Genoscope - CEA"/>
            <person name="William W."/>
        </authorList>
    </citation>
    <scope>NUCLEOTIDE SEQUENCE [LARGE SCALE GENOMIC DNA]</scope>
</reference>
<keyword evidence="8" id="KW-1185">Reference proteome</keyword>
<keyword evidence="2 5" id="KW-0812">Transmembrane</keyword>
<feature type="transmembrane region" description="Helical" evidence="5">
    <location>
        <begin position="98"/>
        <end position="119"/>
    </location>
</feature>
<evidence type="ECO:0000313" key="8">
    <source>
        <dbReference type="Proteomes" id="UP001497497"/>
    </source>
</evidence>
<feature type="non-terminal residue" evidence="7">
    <location>
        <position position="325"/>
    </location>
</feature>
<dbReference type="Gene3D" id="1.20.1070.10">
    <property type="entry name" value="Rhodopsin 7-helix transmembrane proteins"/>
    <property type="match status" value="1"/>
</dbReference>
<dbReference type="InterPro" id="IPR052954">
    <property type="entry name" value="GPCR-Ligand_Int"/>
</dbReference>
<dbReference type="InterPro" id="IPR019427">
    <property type="entry name" value="7TM_GPCR_serpentine_rcpt_Srw"/>
</dbReference>
<dbReference type="AlphaFoldDB" id="A0AAV2HA93"/>
<feature type="transmembrane region" description="Helical" evidence="5">
    <location>
        <begin position="140"/>
        <end position="160"/>
    </location>
</feature>
<feature type="transmembrane region" description="Helical" evidence="5">
    <location>
        <begin position="57"/>
        <end position="78"/>
    </location>
</feature>
<feature type="transmembrane region" description="Helical" evidence="5">
    <location>
        <begin position="249"/>
        <end position="273"/>
    </location>
</feature>
<feature type="domain" description="G-protein coupled receptors family 1 profile" evidence="6">
    <location>
        <begin position="36"/>
        <end position="308"/>
    </location>
</feature>
<dbReference type="PANTHER" id="PTHR46641:SF2">
    <property type="entry name" value="FMRFAMIDE RECEPTOR"/>
    <property type="match status" value="1"/>
</dbReference>
<comment type="subcellular location">
    <subcellularLocation>
        <location evidence="1">Membrane</location>
    </subcellularLocation>
</comment>
<evidence type="ECO:0000256" key="5">
    <source>
        <dbReference type="SAM" id="Phobius"/>
    </source>
</evidence>
<evidence type="ECO:0000256" key="2">
    <source>
        <dbReference type="ARBA" id="ARBA00022692"/>
    </source>
</evidence>
<dbReference type="InterPro" id="IPR017452">
    <property type="entry name" value="GPCR_Rhodpsn_7TM"/>
</dbReference>
<sequence>MSAERDILVSDDVRVIIEIVNYVVICGGVSIFGTVANSINIIIFFRQGLKTTMNISFFGLAISDLCGLFLLFWFTIFLNPWVENSQLPLITREFQYLVVGWPYECFSRISNLITAFVAAERCLSITYPLKVKRIITRRRATAVVCCIYGIMFLSLLPEYATSYIDWKFYAPKNDSRLGLVFTKNRKSMEGLVFILNAFLGALSYLLVVMFTAVLMWKLKHNSAWRNKTALYSGEQSLALKRDRKAMSMVLMIASVLVVLSSPSVMCLSVTFIVSDFSILGFYTNIFFTCWSFAFTASSVKSSIDIFLYYKMSSKYRKTFLELFSK</sequence>
<dbReference type="PROSITE" id="PS50262">
    <property type="entry name" value="G_PROTEIN_RECEP_F1_2"/>
    <property type="match status" value="1"/>
</dbReference>
<dbReference type="GO" id="GO:0008528">
    <property type="term" value="F:G protein-coupled peptide receptor activity"/>
    <property type="evidence" value="ECO:0007669"/>
    <property type="project" value="InterPro"/>
</dbReference>
<dbReference type="Pfam" id="PF10324">
    <property type="entry name" value="7TM_GPCR_Srw"/>
    <property type="match status" value="1"/>
</dbReference>
<dbReference type="EMBL" id="CAXITT010000073">
    <property type="protein sequence ID" value="CAL1530686.1"/>
    <property type="molecule type" value="Genomic_DNA"/>
</dbReference>
<protein>
    <recommendedName>
        <fullName evidence="6">G-protein coupled receptors family 1 profile domain-containing protein</fullName>
    </recommendedName>
</protein>
<evidence type="ECO:0000259" key="6">
    <source>
        <dbReference type="PROSITE" id="PS50262"/>
    </source>
</evidence>
<evidence type="ECO:0000256" key="4">
    <source>
        <dbReference type="ARBA" id="ARBA00023136"/>
    </source>
</evidence>
<evidence type="ECO:0000256" key="3">
    <source>
        <dbReference type="ARBA" id="ARBA00022989"/>
    </source>
</evidence>
<dbReference type="PANTHER" id="PTHR46641">
    <property type="entry name" value="FMRFAMIDE RECEPTOR-RELATED"/>
    <property type="match status" value="1"/>
</dbReference>
<keyword evidence="4 5" id="KW-0472">Membrane</keyword>
<feature type="transmembrane region" description="Helical" evidence="5">
    <location>
        <begin position="285"/>
        <end position="309"/>
    </location>
</feature>
<evidence type="ECO:0000256" key="1">
    <source>
        <dbReference type="ARBA" id="ARBA00004370"/>
    </source>
</evidence>
<evidence type="ECO:0000313" key="7">
    <source>
        <dbReference type="EMBL" id="CAL1530686.1"/>
    </source>
</evidence>
<feature type="transmembrane region" description="Helical" evidence="5">
    <location>
        <begin position="20"/>
        <end position="45"/>
    </location>
</feature>
<dbReference type="Proteomes" id="UP001497497">
    <property type="component" value="Unassembled WGS sequence"/>
</dbReference>
<dbReference type="SUPFAM" id="SSF81321">
    <property type="entry name" value="Family A G protein-coupled receptor-like"/>
    <property type="match status" value="1"/>
</dbReference>
<accession>A0AAV2HA93</accession>
<feature type="transmembrane region" description="Helical" evidence="5">
    <location>
        <begin position="191"/>
        <end position="216"/>
    </location>
</feature>
<organism evidence="7 8">
    <name type="scientific">Lymnaea stagnalis</name>
    <name type="common">Great pond snail</name>
    <name type="synonym">Helix stagnalis</name>
    <dbReference type="NCBI Taxonomy" id="6523"/>
    <lineage>
        <taxon>Eukaryota</taxon>
        <taxon>Metazoa</taxon>
        <taxon>Spiralia</taxon>
        <taxon>Lophotrochozoa</taxon>
        <taxon>Mollusca</taxon>
        <taxon>Gastropoda</taxon>
        <taxon>Heterobranchia</taxon>
        <taxon>Euthyneura</taxon>
        <taxon>Panpulmonata</taxon>
        <taxon>Hygrophila</taxon>
        <taxon>Lymnaeoidea</taxon>
        <taxon>Lymnaeidae</taxon>
        <taxon>Lymnaea</taxon>
    </lineage>
</organism>
<gene>
    <name evidence="7" type="ORF">GSLYS_00004811001</name>
</gene>
<dbReference type="GO" id="GO:0016020">
    <property type="term" value="C:membrane"/>
    <property type="evidence" value="ECO:0007669"/>
    <property type="project" value="UniProtKB-SubCell"/>
</dbReference>
<proteinExistence type="predicted"/>
<keyword evidence="3 5" id="KW-1133">Transmembrane helix</keyword>